<protein>
    <submittedName>
        <fullName evidence="1">Uncharacterized protein</fullName>
    </submittedName>
</protein>
<evidence type="ECO:0000313" key="2">
    <source>
        <dbReference type="Proteomes" id="UP000317933"/>
    </source>
</evidence>
<proteinExistence type="predicted"/>
<evidence type="ECO:0000313" key="1">
    <source>
        <dbReference type="EMBL" id="TPG79834.1"/>
    </source>
</evidence>
<comment type="caution">
    <text evidence="1">The sequence shown here is derived from an EMBL/GenBank/DDBJ whole genome shotgun (WGS) entry which is preliminary data.</text>
</comment>
<sequence>MKTIEILISNHGIVETATIECDRKKLTLTIIMQNGFTKSYTSYDLYVCLGMLRADFPETNFLCKGAKLNVHPSRMSSQMSNGLVAYELELGVPSEEENIVRIFDYEDKDITNDINKQHAFYKNWIASLAQSAPDKL</sequence>
<accession>A0A502I1G6</accession>
<name>A0A502I1G6_9PSED</name>
<reference evidence="1 2" key="1">
    <citation type="journal article" date="2019" name="Environ. Microbiol.">
        <title>Species interactions and distinct microbial communities in high Arctic permafrost affected cryosols are associated with the CH4 and CO2 gas fluxes.</title>
        <authorList>
            <person name="Altshuler I."/>
            <person name="Hamel J."/>
            <person name="Turney S."/>
            <person name="Magnuson E."/>
            <person name="Levesque R."/>
            <person name="Greer C."/>
            <person name="Whyte L.G."/>
        </authorList>
    </citation>
    <scope>NUCLEOTIDE SEQUENCE [LARGE SCALE GENOMIC DNA]</scope>
    <source>
        <strain evidence="1 2">E3</strain>
    </source>
</reference>
<gene>
    <name evidence="1" type="ORF">EAH78_08495</name>
</gene>
<organism evidence="1 2">
    <name type="scientific">Pseudomonas arsenicoxydans</name>
    <dbReference type="NCBI Taxonomy" id="702115"/>
    <lineage>
        <taxon>Bacteria</taxon>
        <taxon>Pseudomonadati</taxon>
        <taxon>Pseudomonadota</taxon>
        <taxon>Gammaproteobacteria</taxon>
        <taxon>Pseudomonadales</taxon>
        <taxon>Pseudomonadaceae</taxon>
        <taxon>Pseudomonas</taxon>
    </lineage>
</organism>
<dbReference type="EMBL" id="RCZE01000003">
    <property type="protein sequence ID" value="TPG79834.1"/>
    <property type="molecule type" value="Genomic_DNA"/>
</dbReference>
<dbReference type="RefSeq" id="WP_140667166.1">
    <property type="nucleotide sequence ID" value="NZ_RCZE01000003.1"/>
</dbReference>
<dbReference type="Proteomes" id="UP000317933">
    <property type="component" value="Unassembled WGS sequence"/>
</dbReference>
<dbReference type="AlphaFoldDB" id="A0A502I1G6"/>